<dbReference type="Ensembl" id="ENSORLT00015016901.1">
    <property type="protein sequence ID" value="ENSORLP00015010370.1"/>
    <property type="gene ID" value="ENSORLG00015011311.1"/>
</dbReference>
<evidence type="ECO:0000256" key="9">
    <source>
        <dbReference type="ARBA" id="ARBA00023163"/>
    </source>
</evidence>
<dbReference type="InterPro" id="IPR002515">
    <property type="entry name" value="Znf_C2H2C"/>
</dbReference>
<keyword evidence="4" id="KW-0677">Repeat</keyword>
<sequence>MEGNVTEKRHRTRSKGVRGKEICPTLGCDGSGHVSGKYARHRSIYGCPLAKKRKTLDKQPLEPAAKRRPFLSPRAGQEIDENAGSFSSYQNDSMKTGLEGEERREVAEEDEEEDEEKEIDEDGEVEDDFSEDEEQGDEEEEEEEERGDVRIRVEHEDEEEDYENYDELVAKSLLNLGKIAADAAYQAMTESEMNSNSSNSAGEDDEDDASEQGDRKGELSVDLDSDVVRETVDSLKLLAQGHGAILPEDDYPDAAMMNDGKHANGAPCMRVKAQDSGEEVCLNSLECLRNQCFDLARKLSETHPSDRPILHSLQNQSINPPRLLDRRYSDMVNLMKLEEQLSPASRGYPTSQDGDEDTTSIASDHSDETFDMAKGNLSLLEKAIALESERAKVMRDRMASEHSMPRRDQHYHRSHGEHSPRLSSSAEERKSRMQQDGLKRAYYPKGEKKESKCPTPGCDGTGHVTGLYPHHRSLSGCPHKDRVPPETLLCPVIASLSGCPIAAAEKMAKVHEKSHSADSSKTNQTSDRVLRPMCFVKQLEIPQYGYKNNVPTSTPRSNLTKELEKYSKTSYDYGGYDGQQGSYGKRGSTTKSQHGRDTSPKGYDGMYIPASSTTSSYAPSSSSLSCGGGGGGGGSSASSTCSKSSFDYTHDMEAAHMAATAILNLSTRCRELPNALGGKPQDLLSQVGGPEMVELDLEGQPGGPEGSGTVLTPLQPMSPQRHALLSSRCYQLSDSDCWDLPVDYTKMKRLGDEHKESDELDPFQELLEEQRYPAEVTTPSSKHHKYSPCKESKKELITLSSCQLIDKNIRNMLPTNSQELRCPTPGCDGSGHITGNYASHRSLSGCPRAKKSGIKILQSKEDKDEQEPIKCPVPGCDGQGHVTGKYASHRSASGCPLAAKRQKDSYVNGSQFVWKSGKTDGMTCPTPGCDGSGHVSGSFLTHRSLSGCPRATSAMKKSRMSGVEMLTIKQRASKGIENDEEIKQLDEEIKDLNESNNQVESDMIKLRTQITTMETNLKSMEEENKAVEQQNDSLLHELANLSQSLINSLANIQLPHMEPMNEQNFDTYVSTLTDMYTHQDQYQSPENKALLENIRQAVQGIQV</sequence>
<evidence type="ECO:0000313" key="16">
    <source>
        <dbReference type="Proteomes" id="UP000265200"/>
    </source>
</evidence>
<keyword evidence="9" id="KW-0804">Transcription</keyword>
<dbReference type="Proteomes" id="UP000265200">
    <property type="component" value="Chromosome 24"/>
</dbReference>
<evidence type="ECO:0000259" key="14">
    <source>
        <dbReference type="Pfam" id="PF08474"/>
    </source>
</evidence>
<feature type="compositionally biased region" description="Basic and acidic residues" evidence="13">
    <location>
        <begin position="393"/>
        <end position="408"/>
    </location>
</feature>
<evidence type="ECO:0000256" key="2">
    <source>
        <dbReference type="ARBA" id="ARBA00010194"/>
    </source>
</evidence>
<feature type="domain" description="Myelin transcription factor 1" evidence="14">
    <location>
        <begin position="546"/>
        <end position="789"/>
    </location>
</feature>
<feature type="region of interest" description="Disordered" evidence="13">
    <location>
        <begin position="49"/>
        <end position="164"/>
    </location>
</feature>
<dbReference type="AlphaFoldDB" id="A0A3P9HRI4"/>
<feature type="coiled-coil region" evidence="12">
    <location>
        <begin position="978"/>
        <end position="1044"/>
    </location>
</feature>
<keyword evidence="12" id="KW-0175">Coiled coil</keyword>
<feature type="compositionally biased region" description="Gly residues" evidence="13">
    <location>
        <begin position="626"/>
        <end position="635"/>
    </location>
</feature>
<comment type="similarity">
    <text evidence="2">Belongs to the MYT1 family.</text>
</comment>
<reference evidence="15" key="3">
    <citation type="submission" date="2025-08" db="UniProtKB">
        <authorList>
            <consortium name="Ensembl"/>
        </authorList>
    </citation>
    <scope>IDENTIFICATION</scope>
    <source>
        <strain evidence="15">HSOK</strain>
    </source>
</reference>
<dbReference type="GO" id="GO:0005634">
    <property type="term" value="C:nucleus"/>
    <property type="evidence" value="ECO:0007669"/>
    <property type="project" value="UniProtKB-SubCell"/>
</dbReference>
<comment type="subcellular location">
    <subcellularLocation>
        <location evidence="1">Nucleus</location>
    </subcellularLocation>
</comment>
<evidence type="ECO:0000256" key="6">
    <source>
        <dbReference type="ARBA" id="ARBA00022833"/>
    </source>
</evidence>
<dbReference type="GO" id="GO:0003677">
    <property type="term" value="F:DNA binding"/>
    <property type="evidence" value="ECO:0007669"/>
    <property type="project" value="UniProtKB-KW"/>
</dbReference>
<keyword evidence="3" id="KW-0479">Metal-binding</keyword>
<feature type="compositionally biased region" description="Acidic residues" evidence="13">
    <location>
        <begin position="202"/>
        <end position="211"/>
    </location>
</feature>
<reference key="1">
    <citation type="journal article" date="2007" name="Nature">
        <title>The medaka draft genome and insights into vertebrate genome evolution.</title>
        <authorList>
            <person name="Kasahara M."/>
            <person name="Naruse K."/>
            <person name="Sasaki S."/>
            <person name="Nakatani Y."/>
            <person name="Qu W."/>
            <person name="Ahsan B."/>
            <person name="Yamada T."/>
            <person name="Nagayasu Y."/>
            <person name="Doi K."/>
            <person name="Kasai Y."/>
            <person name="Jindo T."/>
            <person name="Kobayashi D."/>
            <person name="Shimada A."/>
            <person name="Toyoda A."/>
            <person name="Kuroki Y."/>
            <person name="Fujiyama A."/>
            <person name="Sasaki T."/>
            <person name="Shimizu A."/>
            <person name="Asakawa S."/>
            <person name="Shimizu N."/>
            <person name="Hashimoto S."/>
            <person name="Yang J."/>
            <person name="Lee Y."/>
            <person name="Matsushima K."/>
            <person name="Sugano S."/>
            <person name="Sakaizumi M."/>
            <person name="Narita T."/>
            <person name="Ohishi K."/>
            <person name="Haga S."/>
            <person name="Ohta F."/>
            <person name="Nomoto H."/>
            <person name="Nogata K."/>
            <person name="Morishita T."/>
            <person name="Endo T."/>
            <person name="Shin-I T."/>
            <person name="Takeda H."/>
            <person name="Morishita S."/>
            <person name="Kohara Y."/>
        </authorList>
    </citation>
    <scope>NUCLEOTIDE SEQUENCE [LARGE SCALE GENOMIC DNA]</scope>
    <source>
        <strain>Hd-rR</strain>
    </source>
</reference>
<organism evidence="15 16">
    <name type="scientific">Oryzias latipes</name>
    <name type="common">Japanese rice fish</name>
    <name type="synonym">Japanese killifish</name>
    <dbReference type="NCBI Taxonomy" id="8090"/>
    <lineage>
        <taxon>Eukaryota</taxon>
        <taxon>Metazoa</taxon>
        <taxon>Chordata</taxon>
        <taxon>Craniata</taxon>
        <taxon>Vertebrata</taxon>
        <taxon>Euteleostomi</taxon>
        <taxon>Actinopterygii</taxon>
        <taxon>Neopterygii</taxon>
        <taxon>Teleostei</taxon>
        <taxon>Neoteleostei</taxon>
        <taxon>Acanthomorphata</taxon>
        <taxon>Ovalentaria</taxon>
        <taxon>Atherinomorphae</taxon>
        <taxon>Beloniformes</taxon>
        <taxon>Adrianichthyidae</taxon>
        <taxon>Oryziinae</taxon>
        <taxon>Oryzias</taxon>
    </lineage>
</organism>
<evidence type="ECO:0000256" key="3">
    <source>
        <dbReference type="ARBA" id="ARBA00022723"/>
    </source>
</evidence>
<dbReference type="InterPro" id="IPR013681">
    <property type="entry name" value="Myelin_TF"/>
</dbReference>
<accession>A0A3P9HRI4</accession>
<keyword evidence="8" id="KW-0238">DNA-binding</keyword>
<dbReference type="Pfam" id="PF01530">
    <property type="entry name" value="zf-C2HC"/>
    <property type="match status" value="5"/>
</dbReference>
<dbReference type="PANTHER" id="PTHR10816:SF20">
    <property type="entry name" value="MYELIN TRANSCRIPTION FACTOR 1-LIKE PROTEIN"/>
    <property type="match status" value="1"/>
</dbReference>
<evidence type="ECO:0000256" key="12">
    <source>
        <dbReference type="SAM" id="Coils"/>
    </source>
</evidence>
<evidence type="ECO:0000256" key="1">
    <source>
        <dbReference type="ARBA" id="ARBA00004123"/>
    </source>
</evidence>
<keyword evidence="7" id="KW-0805">Transcription regulation</keyword>
<evidence type="ECO:0000256" key="10">
    <source>
        <dbReference type="ARBA" id="ARBA00023242"/>
    </source>
</evidence>
<feature type="compositionally biased region" description="Basic residues" evidence="13">
    <location>
        <begin position="8"/>
        <end position="17"/>
    </location>
</feature>
<feature type="region of interest" description="Disordered" evidence="13">
    <location>
        <begin position="570"/>
        <end position="642"/>
    </location>
</feature>
<dbReference type="PANTHER" id="PTHR10816">
    <property type="entry name" value="MYELIN TRANSCRIPTION FACTOR 1-RELATED"/>
    <property type="match status" value="1"/>
</dbReference>
<evidence type="ECO:0000256" key="11">
    <source>
        <dbReference type="PROSITE-ProRule" id="PRU01143"/>
    </source>
</evidence>
<evidence type="ECO:0000256" key="13">
    <source>
        <dbReference type="SAM" id="MobiDB-lite"/>
    </source>
</evidence>
<proteinExistence type="inferred from homology"/>
<dbReference type="PROSITE" id="PS51802">
    <property type="entry name" value="ZF_CCHHC"/>
    <property type="match status" value="5"/>
</dbReference>
<feature type="compositionally biased region" description="Polar residues" evidence="13">
    <location>
        <begin position="84"/>
        <end position="94"/>
    </location>
</feature>
<dbReference type="GO" id="GO:0006355">
    <property type="term" value="P:regulation of DNA-templated transcription"/>
    <property type="evidence" value="ECO:0007669"/>
    <property type="project" value="InterPro"/>
</dbReference>
<dbReference type="FunFam" id="4.10.320.30:FF:000001">
    <property type="entry name" value="Myelin transcription factor 1-like, a"/>
    <property type="match status" value="5"/>
</dbReference>
<dbReference type="GO" id="GO:0008270">
    <property type="term" value="F:zinc ion binding"/>
    <property type="evidence" value="ECO:0007669"/>
    <property type="project" value="UniProtKB-KW"/>
</dbReference>
<feature type="region of interest" description="Disordered" evidence="13">
    <location>
        <begin position="189"/>
        <end position="224"/>
    </location>
</feature>
<dbReference type="SUPFAM" id="SSF103637">
    <property type="entry name" value="CCHHC domain"/>
    <property type="match status" value="5"/>
</dbReference>
<reference evidence="15 16" key="2">
    <citation type="submission" date="2017-04" db="EMBL/GenBank/DDBJ databases">
        <title>CpG methylation of centromeres and impact of large insertions on vertebrate speciation.</title>
        <authorList>
            <person name="Ichikawa K."/>
            <person name="Yoshimura J."/>
            <person name="Morishita S."/>
        </authorList>
    </citation>
    <scope>NUCLEOTIDE SEQUENCE</scope>
    <source>
        <strain evidence="15 16">HSOK</strain>
    </source>
</reference>
<name>A0A3P9HRI4_ORYLA</name>
<keyword evidence="10" id="KW-0539">Nucleus</keyword>
<protein>
    <submittedName>
        <fullName evidence="15">Myelin transcription factor 1-like, a</fullName>
    </submittedName>
</protein>
<evidence type="ECO:0000256" key="4">
    <source>
        <dbReference type="ARBA" id="ARBA00022737"/>
    </source>
</evidence>
<feature type="region of interest" description="Disordered" evidence="13">
    <location>
        <begin position="1"/>
        <end position="35"/>
    </location>
</feature>
<feature type="region of interest" description="Disordered" evidence="13">
    <location>
        <begin position="340"/>
        <end position="368"/>
    </location>
</feature>
<feature type="compositionally biased region" description="Low complexity" evidence="13">
    <location>
        <begin position="610"/>
        <end position="625"/>
    </location>
</feature>
<dbReference type="InterPro" id="IPR036060">
    <property type="entry name" value="Znf_C2H2C_sf"/>
</dbReference>
<evidence type="ECO:0000313" key="15">
    <source>
        <dbReference type="Ensembl" id="ENSORLP00015010370.1"/>
    </source>
</evidence>
<reference evidence="15" key="4">
    <citation type="submission" date="2025-09" db="UniProtKB">
        <authorList>
            <consortium name="Ensembl"/>
        </authorList>
    </citation>
    <scope>IDENTIFICATION</scope>
    <source>
        <strain evidence="15">HSOK</strain>
    </source>
</reference>
<dbReference type="Pfam" id="PF08474">
    <property type="entry name" value="MYT1"/>
    <property type="match status" value="1"/>
</dbReference>
<evidence type="ECO:0000256" key="8">
    <source>
        <dbReference type="ARBA" id="ARBA00023125"/>
    </source>
</evidence>
<evidence type="ECO:0000256" key="5">
    <source>
        <dbReference type="ARBA" id="ARBA00022771"/>
    </source>
</evidence>
<evidence type="ECO:0000256" key="7">
    <source>
        <dbReference type="ARBA" id="ARBA00023015"/>
    </source>
</evidence>
<dbReference type="Gene3D" id="4.10.320.30">
    <property type="match status" value="5"/>
</dbReference>
<feature type="compositionally biased region" description="Low complexity" evidence="13">
    <location>
        <begin position="570"/>
        <end position="583"/>
    </location>
</feature>
<feature type="compositionally biased region" description="Acidic residues" evidence="13">
    <location>
        <begin position="107"/>
        <end position="146"/>
    </location>
</feature>
<feature type="compositionally biased region" description="Basic and acidic residues" evidence="13">
    <location>
        <begin position="414"/>
        <end position="452"/>
    </location>
</feature>
<keyword evidence="6" id="KW-0862">Zinc</keyword>
<keyword evidence="5 11" id="KW-0863">Zinc-finger</keyword>
<feature type="region of interest" description="Disordered" evidence="13">
    <location>
        <begin position="393"/>
        <end position="458"/>
    </location>
</feature>